<dbReference type="InterPro" id="IPR027417">
    <property type="entry name" value="P-loop_NTPase"/>
</dbReference>
<dbReference type="Gene3D" id="3.40.50.300">
    <property type="entry name" value="P-loop containing nucleotide triphosphate hydrolases"/>
    <property type="match status" value="1"/>
</dbReference>
<feature type="domain" description="AAA+ ATPase" evidence="1">
    <location>
        <begin position="200"/>
        <end position="410"/>
    </location>
</feature>
<dbReference type="Pfam" id="PF13304">
    <property type="entry name" value="AAA_21"/>
    <property type="match status" value="1"/>
</dbReference>
<organism evidence="2 3">
    <name type="scientific">Rothia endophytica</name>
    <dbReference type="NCBI Taxonomy" id="1324766"/>
    <lineage>
        <taxon>Bacteria</taxon>
        <taxon>Bacillati</taxon>
        <taxon>Actinomycetota</taxon>
        <taxon>Actinomycetes</taxon>
        <taxon>Micrococcales</taxon>
        <taxon>Micrococcaceae</taxon>
        <taxon>Rothia</taxon>
    </lineage>
</organism>
<evidence type="ECO:0000313" key="3">
    <source>
        <dbReference type="Proteomes" id="UP001500187"/>
    </source>
</evidence>
<reference evidence="3" key="1">
    <citation type="journal article" date="2019" name="Int. J. Syst. Evol. Microbiol.">
        <title>The Global Catalogue of Microorganisms (GCM) 10K type strain sequencing project: providing services to taxonomists for standard genome sequencing and annotation.</title>
        <authorList>
            <consortium name="The Broad Institute Genomics Platform"/>
            <consortium name="The Broad Institute Genome Sequencing Center for Infectious Disease"/>
            <person name="Wu L."/>
            <person name="Ma J."/>
        </authorList>
    </citation>
    <scope>NUCLEOTIDE SEQUENCE [LARGE SCALE GENOMIC DNA]</scope>
    <source>
        <strain evidence="3">JCM 18541</strain>
    </source>
</reference>
<gene>
    <name evidence="2" type="ORF">GCM10023352_09520</name>
</gene>
<dbReference type="PANTHER" id="PTHR43581">
    <property type="entry name" value="ATP/GTP PHOSPHATASE"/>
    <property type="match status" value="1"/>
</dbReference>
<evidence type="ECO:0000313" key="2">
    <source>
        <dbReference type="EMBL" id="GAA4793049.1"/>
    </source>
</evidence>
<dbReference type="SUPFAM" id="SSF52540">
    <property type="entry name" value="P-loop containing nucleoside triphosphate hydrolases"/>
    <property type="match status" value="1"/>
</dbReference>
<name>A0ABP9BBC2_9MICC</name>
<dbReference type="SMART" id="SM00382">
    <property type="entry name" value="AAA"/>
    <property type="match status" value="1"/>
</dbReference>
<dbReference type="PANTHER" id="PTHR43581:SF2">
    <property type="entry name" value="EXCINUCLEASE ATPASE SUBUNIT"/>
    <property type="match status" value="1"/>
</dbReference>
<sequence>MGKLMKVFLVKKINYLKLSSILERFLGEEGDFVYIILEKQRQIIDKENKIIECRVGFYFKNKKFSGNIYTKSFAVLIFDRQTSTAFRGDQPLDITDKIMASFGVSQEYYNPHWPFHDYEDVSVFDGIGTNLESLLDSLKDANFDWKYYHLFPSPEKLDKWMYAYAIKSKWSLDTTPANEIFYIPYFDKIVEFRIQKKSYISNQWAIIGPNGAGKTTFLQNLTEEILRSRAYKVLYINLAPIKDDYSDKFRFWSERNNNFKFLGYWDIAGKSKAYTQFKKNYRIASMKNMGLMREYFSILKNDSILKETVKNWDFESTSPKITGNNFYDLSVGHKIVLSILAFIAAESVSNMVLIFDEPENFLHPPLTSALINSIGKITKVSGGISIFATHSPVVIQEISRDNVWQLSIIEGNPFMAHPAIETYGSNLSRILENTFNLEFSDSGFYREIKGLVAKGYSREQIIHELGGSIGDRAAMVLEEYIND</sequence>
<proteinExistence type="predicted"/>
<dbReference type="InterPro" id="IPR003593">
    <property type="entry name" value="AAA+_ATPase"/>
</dbReference>
<keyword evidence="3" id="KW-1185">Reference proteome</keyword>
<evidence type="ECO:0000259" key="1">
    <source>
        <dbReference type="SMART" id="SM00382"/>
    </source>
</evidence>
<dbReference type="InterPro" id="IPR003959">
    <property type="entry name" value="ATPase_AAA_core"/>
</dbReference>
<dbReference type="RefSeq" id="WP_345445187.1">
    <property type="nucleotide sequence ID" value="NZ_BAABKP010000001.1"/>
</dbReference>
<comment type="caution">
    <text evidence="2">The sequence shown here is derived from an EMBL/GenBank/DDBJ whole genome shotgun (WGS) entry which is preliminary data.</text>
</comment>
<dbReference type="Proteomes" id="UP001500187">
    <property type="component" value="Unassembled WGS sequence"/>
</dbReference>
<accession>A0ABP9BBC2</accession>
<dbReference type="InterPro" id="IPR051396">
    <property type="entry name" value="Bact_Antivir_Def_Nuclease"/>
</dbReference>
<protein>
    <recommendedName>
        <fullName evidence="1">AAA+ ATPase domain-containing protein</fullName>
    </recommendedName>
</protein>
<dbReference type="EMBL" id="BAABKP010000001">
    <property type="protein sequence ID" value="GAA4793049.1"/>
    <property type="molecule type" value="Genomic_DNA"/>
</dbReference>